<keyword evidence="4" id="KW-1185">Reference proteome</keyword>
<accession>A0A1I4PEW1</accession>
<dbReference type="STRING" id="1720063.SAMN05216217_102290"/>
<dbReference type="OrthoDB" id="9808735at2"/>
<dbReference type="SMART" id="SM00450">
    <property type="entry name" value="RHOD"/>
    <property type="match status" value="1"/>
</dbReference>
<sequence length="139" mass="15288">MQFFQQLVEFIGNHLMLVIAFLVVLTLLIITEGRRSGAALTTQQATALINKEDALVLDIRPKKEFSTGHIVDSINIPLDKLATRMSELDKHRERPILVVCNSGQTAGACTKQLKTAGFNVARLAHGINGWKGDNLPLVK</sequence>
<gene>
    <name evidence="3" type="ORF">SAMN05216217_102290</name>
</gene>
<evidence type="ECO:0000256" key="1">
    <source>
        <dbReference type="SAM" id="Phobius"/>
    </source>
</evidence>
<feature type="domain" description="Rhodanese" evidence="2">
    <location>
        <begin position="50"/>
        <end position="139"/>
    </location>
</feature>
<reference evidence="4" key="1">
    <citation type="submission" date="2016-10" db="EMBL/GenBank/DDBJ databases">
        <authorList>
            <person name="Varghese N."/>
            <person name="Submissions S."/>
        </authorList>
    </citation>
    <scope>NUCLEOTIDE SEQUENCE [LARGE SCALE GENOMIC DNA]</scope>
    <source>
        <strain evidence="4">DSM 24213</strain>
    </source>
</reference>
<organism evidence="3 4">
    <name type="scientific">Halopseudomonas yangmingensis</name>
    <dbReference type="NCBI Taxonomy" id="1720063"/>
    <lineage>
        <taxon>Bacteria</taxon>
        <taxon>Pseudomonadati</taxon>
        <taxon>Pseudomonadota</taxon>
        <taxon>Gammaproteobacteria</taxon>
        <taxon>Pseudomonadales</taxon>
        <taxon>Pseudomonadaceae</taxon>
        <taxon>Halopseudomonas</taxon>
    </lineage>
</organism>
<keyword evidence="1" id="KW-0812">Transmembrane</keyword>
<dbReference type="InterPro" id="IPR050229">
    <property type="entry name" value="GlpE_sulfurtransferase"/>
</dbReference>
<evidence type="ECO:0000259" key="2">
    <source>
        <dbReference type="PROSITE" id="PS50206"/>
    </source>
</evidence>
<dbReference type="Proteomes" id="UP000243629">
    <property type="component" value="Unassembled WGS sequence"/>
</dbReference>
<dbReference type="CDD" id="cd00158">
    <property type="entry name" value="RHOD"/>
    <property type="match status" value="1"/>
</dbReference>
<dbReference type="GO" id="GO:0016740">
    <property type="term" value="F:transferase activity"/>
    <property type="evidence" value="ECO:0007669"/>
    <property type="project" value="UniProtKB-KW"/>
</dbReference>
<dbReference type="RefSeq" id="WP_093472880.1">
    <property type="nucleotide sequence ID" value="NZ_FOUI01000002.1"/>
</dbReference>
<proteinExistence type="predicted"/>
<keyword evidence="3" id="KW-0808">Transferase</keyword>
<dbReference type="PANTHER" id="PTHR43031">
    <property type="entry name" value="FAD-DEPENDENT OXIDOREDUCTASE"/>
    <property type="match status" value="1"/>
</dbReference>
<keyword evidence="1" id="KW-0472">Membrane</keyword>
<evidence type="ECO:0000313" key="4">
    <source>
        <dbReference type="Proteomes" id="UP000243629"/>
    </source>
</evidence>
<dbReference type="InterPro" id="IPR036873">
    <property type="entry name" value="Rhodanese-like_dom_sf"/>
</dbReference>
<name>A0A1I4PEW1_9GAMM</name>
<dbReference type="InterPro" id="IPR001763">
    <property type="entry name" value="Rhodanese-like_dom"/>
</dbReference>
<dbReference type="Pfam" id="PF00581">
    <property type="entry name" value="Rhodanese"/>
    <property type="match status" value="1"/>
</dbReference>
<dbReference type="PANTHER" id="PTHR43031:SF18">
    <property type="entry name" value="RHODANESE-RELATED SULFURTRANSFERASES"/>
    <property type="match status" value="1"/>
</dbReference>
<evidence type="ECO:0000313" key="3">
    <source>
        <dbReference type="EMBL" id="SFM26278.1"/>
    </source>
</evidence>
<dbReference type="AlphaFoldDB" id="A0A1I4PEW1"/>
<protein>
    <submittedName>
        <fullName evidence="3">Rhodanese-related sulfurtransferase</fullName>
    </submittedName>
</protein>
<dbReference type="PROSITE" id="PS50206">
    <property type="entry name" value="RHODANESE_3"/>
    <property type="match status" value="1"/>
</dbReference>
<feature type="transmembrane region" description="Helical" evidence="1">
    <location>
        <begin position="12"/>
        <end position="30"/>
    </location>
</feature>
<keyword evidence="1" id="KW-1133">Transmembrane helix</keyword>
<dbReference type="SUPFAM" id="SSF52821">
    <property type="entry name" value="Rhodanese/Cell cycle control phosphatase"/>
    <property type="match status" value="1"/>
</dbReference>
<dbReference type="EMBL" id="FOUI01000002">
    <property type="protein sequence ID" value="SFM26278.1"/>
    <property type="molecule type" value="Genomic_DNA"/>
</dbReference>
<dbReference type="Gene3D" id="3.40.250.10">
    <property type="entry name" value="Rhodanese-like domain"/>
    <property type="match status" value="1"/>
</dbReference>